<feature type="region of interest" description="Disordered" evidence="1">
    <location>
        <begin position="1134"/>
        <end position="1167"/>
    </location>
</feature>
<evidence type="ECO:0000313" key="4">
    <source>
        <dbReference type="Proteomes" id="UP000242188"/>
    </source>
</evidence>
<dbReference type="Gene3D" id="3.40.50.300">
    <property type="entry name" value="P-loop containing nucleotide triphosphate hydrolases"/>
    <property type="match status" value="1"/>
</dbReference>
<dbReference type="SUPFAM" id="SSF47986">
    <property type="entry name" value="DEATH domain"/>
    <property type="match status" value="1"/>
</dbReference>
<feature type="compositionally biased region" description="Polar residues" evidence="1">
    <location>
        <begin position="339"/>
        <end position="349"/>
    </location>
</feature>
<evidence type="ECO:0000313" key="3">
    <source>
        <dbReference type="EMBL" id="OWF46810.1"/>
    </source>
</evidence>
<dbReference type="Gene3D" id="1.10.533.10">
    <property type="entry name" value="Death Domain, Fas"/>
    <property type="match status" value="2"/>
</dbReference>
<dbReference type="Proteomes" id="UP000242188">
    <property type="component" value="Unassembled WGS sequence"/>
</dbReference>
<keyword evidence="3" id="KW-0808">Transferase</keyword>
<dbReference type="InterPro" id="IPR027417">
    <property type="entry name" value="P-loop_NTPase"/>
</dbReference>
<feature type="domain" description="Death" evidence="2">
    <location>
        <begin position="1191"/>
        <end position="1267"/>
    </location>
</feature>
<name>A0A210QDJ6_MIZYE</name>
<dbReference type="AlphaFoldDB" id="A0A210QDJ6"/>
<accession>A0A210QDJ6</accession>
<dbReference type="InterPro" id="IPR011029">
    <property type="entry name" value="DEATH-like_dom_sf"/>
</dbReference>
<evidence type="ECO:0000259" key="2">
    <source>
        <dbReference type="PROSITE" id="PS50017"/>
    </source>
</evidence>
<comment type="caution">
    <text evidence="3">The sequence shown here is derived from an EMBL/GenBank/DDBJ whole genome shotgun (WGS) entry which is preliminary data.</text>
</comment>
<evidence type="ECO:0000256" key="1">
    <source>
        <dbReference type="SAM" id="MobiDB-lite"/>
    </source>
</evidence>
<dbReference type="EMBL" id="NEDP02004076">
    <property type="protein sequence ID" value="OWF46810.1"/>
    <property type="molecule type" value="Genomic_DNA"/>
</dbReference>
<gene>
    <name evidence="3" type="ORF">KP79_PYT22272</name>
</gene>
<reference evidence="3 4" key="1">
    <citation type="journal article" date="2017" name="Nat. Ecol. Evol.">
        <title>Scallop genome provides insights into evolution of bilaterian karyotype and development.</title>
        <authorList>
            <person name="Wang S."/>
            <person name="Zhang J."/>
            <person name="Jiao W."/>
            <person name="Li J."/>
            <person name="Xun X."/>
            <person name="Sun Y."/>
            <person name="Guo X."/>
            <person name="Huan P."/>
            <person name="Dong B."/>
            <person name="Zhang L."/>
            <person name="Hu X."/>
            <person name="Sun X."/>
            <person name="Wang J."/>
            <person name="Zhao C."/>
            <person name="Wang Y."/>
            <person name="Wang D."/>
            <person name="Huang X."/>
            <person name="Wang R."/>
            <person name="Lv J."/>
            <person name="Li Y."/>
            <person name="Zhang Z."/>
            <person name="Liu B."/>
            <person name="Lu W."/>
            <person name="Hui Y."/>
            <person name="Liang J."/>
            <person name="Zhou Z."/>
            <person name="Hou R."/>
            <person name="Li X."/>
            <person name="Liu Y."/>
            <person name="Li H."/>
            <person name="Ning X."/>
            <person name="Lin Y."/>
            <person name="Zhao L."/>
            <person name="Xing Q."/>
            <person name="Dou J."/>
            <person name="Li Y."/>
            <person name="Mao J."/>
            <person name="Guo H."/>
            <person name="Dou H."/>
            <person name="Li T."/>
            <person name="Mu C."/>
            <person name="Jiang W."/>
            <person name="Fu Q."/>
            <person name="Fu X."/>
            <person name="Miao Y."/>
            <person name="Liu J."/>
            <person name="Yu Q."/>
            <person name="Li R."/>
            <person name="Liao H."/>
            <person name="Li X."/>
            <person name="Kong Y."/>
            <person name="Jiang Z."/>
            <person name="Chourrout D."/>
            <person name="Li R."/>
            <person name="Bao Z."/>
        </authorList>
    </citation>
    <scope>NUCLEOTIDE SEQUENCE [LARGE SCALE GENOMIC DNA]</scope>
    <source>
        <strain evidence="3 4">PY_sf001</strain>
    </source>
</reference>
<dbReference type="STRING" id="6573.A0A210QDJ6"/>
<dbReference type="PROSITE" id="PS50017">
    <property type="entry name" value="DEATH_DOMAIN"/>
    <property type="match status" value="1"/>
</dbReference>
<feature type="compositionally biased region" description="Basic and acidic residues" evidence="1">
    <location>
        <begin position="350"/>
        <end position="363"/>
    </location>
</feature>
<keyword evidence="3" id="KW-0418">Kinase</keyword>
<dbReference type="OrthoDB" id="6088889at2759"/>
<organism evidence="3 4">
    <name type="scientific">Mizuhopecten yessoensis</name>
    <name type="common">Japanese scallop</name>
    <name type="synonym">Patinopecten yessoensis</name>
    <dbReference type="NCBI Taxonomy" id="6573"/>
    <lineage>
        <taxon>Eukaryota</taxon>
        <taxon>Metazoa</taxon>
        <taxon>Spiralia</taxon>
        <taxon>Lophotrochozoa</taxon>
        <taxon>Mollusca</taxon>
        <taxon>Bivalvia</taxon>
        <taxon>Autobranchia</taxon>
        <taxon>Pteriomorphia</taxon>
        <taxon>Pectinida</taxon>
        <taxon>Pectinoidea</taxon>
        <taxon>Pectinidae</taxon>
        <taxon>Mizuhopecten</taxon>
    </lineage>
</organism>
<proteinExistence type="predicted"/>
<dbReference type="GO" id="GO:0016301">
    <property type="term" value="F:kinase activity"/>
    <property type="evidence" value="ECO:0007669"/>
    <property type="project" value="UniProtKB-KW"/>
</dbReference>
<dbReference type="Pfam" id="PF08477">
    <property type="entry name" value="Roc"/>
    <property type="match status" value="1"/>
</dbReference>
<dbReference type="CDD" id="cd01670">
    <property type="entry name" value="Death"/>
    <property type="match status" value="1"/>
</dbReference>
<feature type="compositionally biased region" description="Basic and acidic residues" evidence="1">
    <location>
        <begin position="1135"/>
        <end position="1167"/>
    </location>
</feature>
<keyword evidence="4" id="KW-1185">Reference proteome</keyword>
<dbReference type="InterPro" id="IPR000488">
    <property type="entry name" value="Death_dom"/>
</dbReference>
<protein>
    <submittedName>
        <fullName evidence="3">Serine/threonine-protein kinase roco6</fullName>
    </submittedName>
</protein>
<sequence length="1277" mass="145524">MAGVGVSHEDMRITVQLGDVSQIEAWVRTGLDLARWRDRNGDNVYHIYVKYGYHCDALCVMEAIPRVCPTHSSLITEPNSRGITPLVRACQFSTLSDDWFTLAVLEFLIHHSQNINYDQLLRMAQHRKTHRFLSWRKKNPSGLPESIRRTTDQKIMRYINTVESMDKEAAKRYRDAMAKECGRSRSIRIYYVGFNGVGKSTLCRNMRGVSTQGLTSTDLMEAFIQRQVINTTTGKLRNITDDMEHHLALDKINREMAFERMKRKAALDKVKEEMESEKGQNQVDFGRGISGFLSSVKQKFINPFVSMFSKKKHTDNPESCAMTEELAPGEETVHLSEPKPSQSLEQESSTGRDGKALDRQKRDERSYDCAVQLDVLQLEEMDEEAYVSMWDFGGEELFVNTNHLFLSGDAVYLLVFNLLEYEDPSGRMRSMVKFWLKSVNSLSKERTSKTKQSPPVIMIGTFLDKIPGTQWEKDEKAAYIKEKLFNDPDLKAISEKHVVAFFPLSNVAGNRGKIKQIWRAVLEAAPFQSHWHTEVPLAWLAIEREIMLLKSKNVKILTLQDVFNIAKNLEFDIEDLENCVLDALRYFNRTGLVLSVVLNNANCKVVINPMWLVKNFRLIITVQKFQTRHDSLDHYNKTGEITLDLIRLLLKQGDEENHFPDHEEVLVYYMERLALITRPLTREGQATDDVFVVPCILPAADPETLRHIIESPGTTKTSTLSFLFRNVFVSSPVYDKLLASCIYCFEAAKLAGETQCLQRGFGCFQLNPRWDMVIHCEDCIIKVTLFSANKISKVKPGEGFYVKNVIATMLNNVLITNQQQHLVDTFELCLDKSYFVLPAEEPVPENVVSQSSEPIVCPGPAGTQTVSQDDRNVWFVDPSSVKVPTEVSLPFTADMLEKRLTPRQMSHVAKCIGTSYCVLFIEIGLEMDEIENVKHDCRQLSTRTLITLLIRKWSIKFGPKAVFGRIYHAMKSREISTDKLFTEMERKLPTANAPQTSNSGRLKQVNDEYMLVGDIDKMEAYKGKADIEGDRTNIEEDKTDGDKVKTEGDGWKMERGENIIGVDEIKVKRVETMIGEDESKMERCKNVIGGGESKMERCKNVIGGGESKMERCKNVIGGGESKMERCKNVIGGGESKMEHDRYDTEEWERPKPKGDKHKSVADEEKIEDYRGKTEVGEAEDATNAYDDKSPTTDELSIIAGKIGMSYIIFFLELGLQIEEIEQAILDHSTKRSAFLSLLQQWEDAYRWEAMFTWIYKAMREANLDDTALRDELSSTAG</sequence>
<dbReference type="SUPFAM" id="SSF52540">
    <property type="entry name" value="P-loop containing nucleoside triphosphate hydrolases"/>
    <property type="match status" value="1"/>
</dbReference>
<dbReference type="GO" id="GO:0007165">
    <property type="term" value="P:signal transduction"/>
    <property type="evidence" value="ECO:0007669"/>
    <property type="project" value="InterPro"/>
</dbReference>
<feature type="region of interest" description="Disordered" evidence="1">
    <location>
        <begin position="328"/>
        <end position="363"/>
    </location>
</feature>